<dbReference type="PROSITE" id="PS51257">
    <property type="entry name" value="PROKAR_LIPOPROTEIN"/>
    <property type="match status" value="1"/>
</dbReference>
<comment type="caution">
    <text evidence="1">The sequence shown here is derived from an EMBL/GenBank/DDBJ whole genome shotgun (WGS) entry which is preliminary data.</text>
</comment>
<accession>A0A6I3SKU4</accession>
<gene>
    <name evidence="1" type="ORF">GJ688_11135</name>
</gene>
<organism evidence="1 2">
    <name type="scientific">Heliobacterium mobile</name>
    <name type="common">Heliobacillus mobilis</name>
    <dbReference type="NCBI Taxonomy" id="28064"/>
    <lineage>
        <taxon>Bacteria</taxon>
        <taxon>Bacillati</taxon>
        <taxon>Bacillota</taxon>
        <taxon>Clostridia</taxon>
        <taxon>Eubacteriales</taxon>
        <taxon>Heliobacteriaceae</taxon>
        <taxon>Heliobacterium</taxon>
    </lineage>
</organism>
<evidence type="ECO:0000313" key="1">
    <source>
        <dbReference type="EMBL" id="MTV49529.1"/>
    </source>
</evidence>
<keyword evidence="2" id="KW-1185">Reference proteome</keyword>
<dbReference type="Pfam" id="PF09580">
    <property type="entry name" value="Spore_YhcN_YlaJ"/>
    <property type="match status" value="1"/>
</dbReference>
<proteinExistence type="predicted"/>
<dbReference type="OrthoDB" id="2885813at2"/>
<sequence>MRISERLTTVRIRMCLSLVIFVMAVTVGCAPQQQRLLTPPSISSQKPMIYPAVAAEIKEAVKTVDGVEDSTAVVIDKDISTALKVTGFDRLRLKTIRGSIEKKLKESYPGYEVHVTTDKKMFKQLQQIEKQEGGSPKEVPPEIIENYKKILKEMAVP</sequence>
<reference evidence="1 2" key="1">
    <citation type="submission" date="2019-11" db="EMBL/GenBank/DDBJ databases">
        <title>Whole-genome sequence of a the green, strictly anaerobic photosynthetic bacterium Heliobacillus mobilis DSM 6151.</title>
        <authorList>
            <person name="Kyndt J.A."/>
            <person name="Meyer T.E."/>
        </authorList>
    </citation>
    <scope>NUCLEOTIDE SEQUENCE [LARGE SCALE GENOMIC DNA]</scope>
    <source>
        <strain evidence="1 2">DSM 6151</strain>
    </source>
</reference>
<dbReference type="EMBL" id="WNKU01000012">
    <property type="protein sequence ID" value="MTV49529.1"/>
    <property type="molecule type" value="Genomic_DNA"/>
</dbReference>
<protein>
    <submittedName>
        <fullName evidence="1">Sporulation protein</fullName>
    </submittedName>
</protein>
<dbReference type="AlphaFoldDB" id="A0A6I3SKU4"/>
<dbReference type="Proteomes" id="UP000430670">
    <property type="component" value="Unassembled WGS sequence"/>
</dbReference>
<name>A0A6I3SKU4_HELMO</name>
<dbReference type="RefSeq" id="WP_155476632.1">
    <property type="nucleotide sequence ID" value="NZ_WNKU01000012.1"/>
</dbReference>
<dbReference type="InterPro" id="IPR019076">
    <property type="entry name" value="Spore_lipoprot_YhcN/YlaJ-like"/>
</dbReference>
<evidence type="ECO:0000313" key="2">
    <source>
        <dbReference type="Proteomes" id="UP000430670"/>
    </source>
</evidence>